<keyword evidence="2" id="KW-1185">Reference proteome</keyword>
<dbReference type="Proteomes" id="UP000689195">
    <property type="component" value="Unassembled WGS sequence"/>
</dbReference>
<name>A0A8S1UYF6_9CILI</name>
<reference evidence="1" key="1">
    <citation type="submission" date="2021-01" db="EMBL/GenBank/DDBJ databases">
        <authorList>
            <consortium name="Genoscope - CEA"/>
            <person name="William W."/>
        </authorList>
    </citation>
    <scope>NUCLEOTIDE SEQUENCE</scope>
</reference>
<sequence length="356" mass="42386">MQFYFLYLINQLINMKQMRENFHIKIRAEQRQKEFAKRRIIKLQATPQYFRQAVLENPISELLKEIDQPDYLQFISFLSSVEDYQCNKYMVDQGVLKVAFEKTIQLMNNYTQTSTQEVSLNYLLSIIGNFIDFINFPDDKLRFIIQRAIEISNNSMTEFKLTIIWLIDEFLKKEQFQEDFLSSVTNFLFNNLGRRDIASAIFDTILNLQSSQPVQLSKEHLDELYKHIGDNDNQIVQKSLFILVNYLDIMDQIDIDEEVIILLNEIFRYKDYLALLKLSNILYPRIQLEPKLILQRMEVCAFGLKLQEYFSLINKLIKDEILSTAEYLKSLQNIEMENQCENNKSMILQQITQYQD</sequence>
<protein>
    <submittedName>
        <fullName evidence="1">Uncharacterized protein</fullName>
    </submittedName>
</protein>
<organism evidence="1 2">
    <name type="scientific">Paramecium pentaurelia</name>
    <dbReference type="NCBI Taxonomy" id="43138"/>
    <lineage>
        <taxon>Eukaryota</taxon>
        <taxon>Sar</taxon>
        <taxon>Alveolata</taxon>
        <taxon>Ciliophora</taxon>
        <taxon>Intramacronucleata</taxon>
        <taxon>Oligohymenophorea</taxon>
        <taxon>Peniculida</taxon>
        <taxon>Parameciidae</taxon>
        <taxon>Paramecium</taxon>
    </lineage>
</organism>
<comment type="caution">
    <text evidence="1">The sequence shown here is derived from an EMBL/GenBank/DDBJ whole genome shotgun (WGS) entry which is preliminary data.</text>
</comment>
<evidence type="ECO:0000313" key="1">
    <source>
        <dbReference type="EMBL" id="CAD8168932.1"/>
    </source>
</evidence>
<evidence type="ECO:0000313" key="2">
    <source>
        <dbReference type="Proteomes" id="UP000689195"/>
    </source>
</evidence>
<proteinExistence type="predicted"/>
<accession>A0A8S1UYF6</accession>
<dbReference type="AlphaFoldDB" id="A0A8S1UYF6"/>
<dbReference type="EMBL" id="CAJJDO010000050">
    <property type="protein sequence ID" value="CAD8168932.1"/>
    <property type="molecule type" value="Genomic_DNA"/>
</dbReference>
<gene>
    <name evidence="1" type="ORF">PPENT_87.1.T0500063</name>
</gene>
<dbReference type="OrthoDB" id="290753at2759"/>